<name>A0A4Q4SXY1_9PEZI</name>
<accession>A0A4Q4SXY1</accession>
<evidence type="ECO:0000313" key="3">
    <source>
        <dbReference type="Proteomes" id="UP000293360"/>
    </source>
</evidence>
<dbReference type="AlphaFoldDB" id="A0A4Q4SXY1"/>
<feature type="region of interest" description="Disordered" evidence="1">
    <location>
        <begin position="139"/>
        <end position="169"/>
    </location>
</feature>
<evidence type="ECO:0000313" key="2">
    <source>
        <dbReference type="EMBL" id="RYO83214.1"/>
    </source>
</evidence>
<comment type="caution">
    <text evidence="2">The sequence shown here is derived from an EMBL/GenBank/DDBJ whole genome shotgun (WGS) entry which is preliminary data.</text>
</comment>
<protein>
    <submittedName>
        <fullName evidence="2">Uncharacterized protein</fullName>
    </submittedName>
</protein>
<dbReference type="OrthoDB" id="3519533at2759"/>
<gene>
    <name evidence="2" type="ORF">DL764_009489</name>
</gene>
<organism evidence="2 3">
    <name type="scientific">Monosporascus ibericus</name>
    <dbReference type="NCBI Taxonomy" id="155417"/>
    <lineage>
        <taxon>Eukaryota</taxon>
        <taxon>Fungi</taxon>
        <taxon>Dikarya</taxon>
        <taxon>Ascomycota</taxon>
        <taxon>Pezizomycotina</taxon>
        <taxon>Sordariomycetes</taxon>
        <taxon>Xylariomycetidae</taxon>
        <taxon>Xylariales</taxon>
        <taxon>Xylariales incertae sedis</taxon>
        <taxon>Monosporascus</taxon>
    </lineage>
</organism>
<reference evidence="2 3" key="1">
    <citation type="submission" date="2018-06" db="EMBL/GenBank/DDBJ databases">
        <title>Complete Genomes of Monosporascus.</title>
        <authorList>
            <person name="Robinson A.J."/>
            <person name="Natvig D.O."/>
        </authorList>
    </citation>
    <scope>NUCLEOTIDE SEQUENCE [LARGE SCALE GENOMIC DNA]</scope>
    <source>
        <strain evidence="2 3">CBS 110550</strain>
    </source>
</reference>
<dbReference type="EMBL" id="QJNU01000908">
    <property type="protein sequence ID" value="RYO83214.1"/>
    <property type="molecule type" value="Genomic_DNA"/>
</dbReference>
<dbReference type="Proteomes" id="UP000293360">
    <property type="component" value="Unassembled WGS sequence"/>
</dbReference>
<evidence type="ECO:0000256" key="1">
    <source>
        <dbReference type="SAM" id="MobiDB-lite"/>
    </source>
</evidence>
<keyword evidence="3" id="KW-1185">Reference proteome</keyword>
<proteinExistence type="predicted"/>
<feature type="compositionally biased region" description="Polar residues" evidence="1">
    <location>
        <begin position="39"/>
        <end position="53"/>
    </location>
</feature>
<sequence>MEALQLAQMLADLNDLQAAQDQTAAKALVNANKTLSCRAQSQTRAPASKSNPESPVPTPIGGRRASDKFGRHLLTPPLSRTNSGTPATVPGTPNKDDGLETDISRASTLLTLYEIRAKLKEQDSSSLQKAREKVNALAARQAQIAAERRRTAGAPPKDAPGSNRISYPK</sequence>
<feature type="region of interest" description="Disordered" evidence="1">
    <location>
        <begin position="39"/>
        <end position="102"/>
    </location>
</feature>